<dbReference type="Proteomes" id="UP000886520">
    <property type="component" value="Chromosome 10"/>
</dbReference>
<evidence type="ECO:0000313" key="3">
    <source>
        <dbReference type="Proteomes" id="UP000886520"/>
    </source>
</evidence>
<keyword evidence="3" id="KW-1185">Reference proteome</keyword>
<dbReference type="AlphaFoldDB" id="A0A9D4ZGG5"/>
<proteinExistence type="predicted"/>
<accession>A0A9D4ZGG5</accession>
<evidence type="ECO:0000256" key="1">
    <source>
        <dbReference type="SAM" id="Phobius"/>
    </source>
</evidence>
<protein>
    <submittedName>
        <fullName evidence="2">Uncharacterized protein</fullName>
    </submittedName>
</protein>
<feature type="transmembrane region" description="Helical" evidence="1">
    <location>
        <begin position="12"/>
        <end position="32"/>
    </location>
</feature>
<dbReference type="OrthoDB" id="4664297at2759"/>
<keyword evidence="1" id="KW-0812">Transmembrane</keyword>
<sequence>MVQLSDVDYFLITSAIVCASPFNSVFASGLFYHSEPYELWRSDHIPLARRLTNIKENYKFRKYGKRQEDPAQGLHSVLPTFAIFSQDTVYLLAARRKSV</sequence>
<keyword evidence="1" id="KW-0472">Membrane</keyword>
<gene>
    <name evidence="2" type="ORF">GOP47_0010505</name>
</gene>
<name>A0A9D4ZGG5_ADICA</name>
<dbReference type="EMBL" id="JABFUD020000010">
    <property type="protein sequence ID" value="KAI5074544.1"/>
    <property type="molecule type" value="Genomic_DNA"/>
</dbReference>
<reference evidence="2" key="1">
    <citation type="submission" date="2021-01" db="EMBL/GenBank/DDBJ databases">
        <title>Adiantum capillus-veneris genome.</title>
        <authorList>
            <person name="Fang Y."/>
            <person name="Liao Q."/>
        </authorList>
    </citation>
    <scope>NUCLEOTIDE SEQUENCE</scope>
    <source>
        <strain evidence="2">H3</strain>
        <tissue evidence="2">Leaf</tissue>
    </source>
</reference>
<keyword evidence="1" id="KW-1133">Transmembrane helix</keyword>
<organism evidence="2 3">
    <name type="scientific">Adiantum capillus-veneris</name>
    <name type="common">Maidenhair fern</name>
    <dbReference type="NCBI Taxonomy" id="13818"/>
    <lineage>
        <taxon>Eukaryota</taxon>
        <taxon>Viridiplantae</taxon>
        <taxon>Streptophyta</taxon>
        <taxon>Embryophyta</taxon>
        <taxon>Tracheophyta</taxon>
        <taxon>Polypodiopsida</taxon>
        <taxon>Polypodiidae</taxon>
        <taxon>Polypodiales</taxon>
        <taxon>Pteridineae</taxon>
        <taxon>Pteridaceae</taxon>
        <taxon>Vittarioideae</taxon>
        <taxon>Adiantum</taxon>
    </lineage>
</organism>
<evidence type="ECO:0000313" key="2">
    <source>
        <dbReference type="EMBL" id="KAI5074544.1"/>
    </source>
</evidence>
<comment type="caution">
    <text evidence="2">The sequence shown here is derived from an EMBL/GenBank/DDBJ whole genome shotgun (WGS) entry which is preliminary data.</text>
</comment>